<evidence type="ECO:0000313" key="12">
    <source>
        <dbReference type="EMBL" id="MDG2989414.1"/>
    </source>
</evidence>
<proteinExistence type="inferred from homology"/>
<keyword evidence="10 11" id="KW-0472">Membrane</keyword>
<dbReference type="Proteomes" id="UP001154265">
    <property type="component" value="Unassembled WGS sequence"/>
</dbReference>
<comment type="similarity">
    <text evidence="3 11">Belongs to the PsaI family.</text>
</comment>
<dbReference type="HAMAP" id="MF_00431">
    <property type="entry name" value="PSI_PsaI"/>
    <property type="match status" value="1"/>
</dbReference>
<name>A0ABT6EU41_9SYNE</name>
<dbReference type="RefSeq" id="WP_277865768.1">
    <property type="nucleotide sequence ID" value="NZ_JAKKUT010000001.1"/>
</dbReference>
<reference evidence="12" key="1">
    <citation type="journal article" date="2022" name="Genome Biol. Evol.">
        <title>A New Gene Family Diagnostic for Intracellular Biomineralization of Amorphous Ca Carbonates by Cyanobacteria.</title>
        <authorList>
            <person name="Benzerara K."/>
            <person name="Duprat E."/>
            <person name="Bitard-Feildel T."/>
            <person name="Caumes G."/>
            <person name="Cassier-Chauvat C."/>
            <person name="Chauvat F."/>
            <person name="Dezi M."/>
            <person name="Diop S.I."/>
            <person name="Gaschignard G."/>
            <person name="Gorgen S."/>
            <person name="Gugger M."/>
            <person name="Lopez-Garcia P."/>
            <person name="Millet M."/>
            <person name="Skouri-Panet F."/>
            <person name="Moreira D."/>
            <person name="Callebaut I."/>
        </authorList>
    </citation>
    <scope>NUCLEOTIDE SEQUENCE</scope>
    <source>
        <strain evidence="12">G9</strain>
    </source>
</reference>
<dbReference type="NCBIfam" id="NF008830">
    <property type="entry name" value="PRK11877.1"/>
    <property type="match status" value="1"/>
</dbReference>
<keyword evidence="6 11" id="KW-0812">Transmembrane</keyword>
<protein>
    <recommendedName>
        <fullName evidence="4 11">Photosystem I reaction center subunit VIII</fullName>
    </recommendedName>
</protein>
<dbReference type="Pfam" id="PF00796">
    <property type="entry name" value="PSI_8"/>
    <property type="match status" value="1"/>
</dbReference>
<keyword evidence="8 11" id="KW-1133">Transmembrane helix</keyword>
<evidence type="ECO:0000256" key="9">
    <source>
        <dbReference type="ARBA" id="ARBA00023078"/>
    </source>
</evidence>
<evidence type="ECO:0000256" key="4">
    <source>
        <dbReference type="ARBA" id="ARBA00019929"/>
    </source>
</evidence>
<organism evidence="12 13">
    <name type="scientific">Candidatus Synechococcus calcipolaris G9</name>
    <dbReference type="NCBI Taxonomy" id="1497997"/>
    <lineage>
        <taxon>Bacteria</taxon>
        <taxon>Bacillati</taxon>
        <taxon>Cyanobacteriota</taxon>
        <taxon>Cyanophyceae</taxon>
        <taxon>Synechococcales</taxon>
        <taxon>Synechococcaceae</taxon>
        <taxon>Synechococcus</taxon>
    </lineage>
</organism>
<comment type="function">
    <text evidence="1 11">May help in the organization of the PsaL subunit.</text>
</comment>
<evidence type="ECO:0000256" key="6">
    <source>
        <dbReference type="ARBA" id="ARBA00022692"/>
    </source>
</evidence>
<dbReference type="InterPro" id="IPR036357">
    <property type="entry name" value="PSI_PsaI_sf"/>
</dbReference>
<keyword evidence="7 11" id="KW-0603">Photosystem I</keyword>
<dbReference type="NCBIfam" id="TIGR03052">
    <property type="entry name" value="PS_I_psaI"/>
    <property type="match status" value="1"/>
</dbReference>
<feature type="transmembrane region" description="Helical" evidence="11">
    <location>
        <begin position="12"/>
        <end position="34"/>
    </location>
</feature>
<comment type="subcellular location">
    <subcellularLocation>
        <location evidence="2 11">Cellular thylakoid membrane</location>
        <topology evidence="2 11">Single-pass membrane protein</topology>
    </subcellularLocation>
</comment>
<evidence type="ECO:0000256" key="10">
    <source>
        <dbReference type="ARBA" id="ARBA00023136"/>
    </source>
</evidence>
<reference evidence="12" key="2">
    <citation type="submission" date="2022-01" db="EMBL/GenBank/DDBJ databases">
        <authorList>
            <person name="Zivanovic Y."/>
            <person name="Moreira D."/>
            <person name="Lopez-Garcia P."/>
        </authorList>
    </citation>
    <scope>NUCLEOTIDE SEQUENCE</scope>
    <source>
        <strain evidence="12">G9</strain>
    </source>
</reference>
<dbReference type="EMBL" id="JAKKUT010000001">
    <property type="protein sequence ID" value="MDG2989414.1"/>
    <property type="molecule type" value="Genomic_DNA"/>
</dbReference>
<evidence type="ECO:0000256" key="3">
    <source>
        <dbReference type="ARBA" id="ARBA00005252"/>
    </source>
</evidence>
<evidence type="ECO:0000256" key="7">
    <source>
        <dbReference type="ARBA" id="ARBA00022836"/>
    </source>
</evidence>
<keyword evidence="5 11" id="KW-0602">Photosynthesis</keyword>
<accession>A0ABT6EU41</accession>
<sequence>MLGSYSASFLPWIFIPVVCWLMPVVVMGLLFLYIEGDAEA</sequence>
<keyword evidence="13" id="KW-1185">Reference proteome</keyword>
<evidence type="ECO:0000313" key="13">
    <source>
        <dbReference type="Proteomes" id="UP001154265"/>
    </source>
</evidence>
<evidence type="ECO:0000256" key="1">
    <source>
        <dbReference type="ARBA" id="ARBA00003541"/>
    </source>
</evidence>
<evidence type="ECO:0000256" key="11">
    <source>
        <dbReference type="HAMAP-Rule" id="MF_00431"/>
    </source>
</evidence>
<comment type="caution">
    <text evidence="12">The sequence shown here is derived from an EMBL/GenBank/DDBJ whole genome shotgun (WGS) entry which is preliminary data.</text>
</comment>
<evidence type="ECO:0000256" key="8">
    <source>
        <dbReference type="ARBA" id="ARBA00022989"/>
    </source>
</evidence>
<dbReference type="SUPFAM" id="SSF81540">
    <property type="entry name" value="Subunit VIII of photosystem I reaction centre, PsaI"/>
    <property type="match status" value="1"/>
</dbReference>
<keyword evidence="9 11" id="KW-0793">Thylakoid</keyword>
<dbReference type="InterPro" id="IPR001302">
    <property type="entry name" value="PSI_PsaI"/>
</dbReference>
<evidence type="ECO:0000256" key="5">
    <source>
        <dbReference type="ARBA" id="ARBA00022531"/>
    </source>
</evidence>
<evidence type="ECO:0000256" key="2">
    <source>
        <dbReference type="ARBA" id="ARBA00004376"/>
    </source>
</evidence>
<gene>
    <name evidence="11" type="primary">psaI</name>
    <name evidence="12" type="ORF">L3556_00485</name>
</gene>